<keyword evidence="2" id="KW-0813">Transport</keyword>
<keyword evidence="6 9" id="KW-1133">Transmembrane helix</keyword>
<evidence type="ECO:0000256" key="2">
    <source>
        <dbReference type="ARBA" id="ARBA00022448"/>
    </source>
</evidence>
<feature type="transmembrane region" description="Helical" evidence="9">
    <location>
        <begin position="277"/>
        <end position="296"/>
    </location>
</feature>
<dbReference type="EMBL" id="JACSQD010000001">
    <property type="protein sequence ID" value="MBD7994417.1"/>
    <property type="molecule type" value="Genomic_DNA"/>
</dbReference>
<evidence type="ECO:0000256" key="6">
    <source>
        <dbReference type="ARBA" id="ARBA00022989"/>
    </source>
</evidence>
<evidence type="ECO:0000313" key="12">
    <source>
        <dbReference type="Proteomes" id="UP000609874"/>
    </source>
</evidence>
<dbReference type="PANTHER" id="PTHR32507">
    <property type="entry name" value="NA(+)/H(+) ANTIPORTER 1"/>
    <property type="match status" value="1"/>
</dbReference>
<name>A0ABR8UPE7_9MICC</name>
<organism evidence="11 12">
    <name type="scientific">Arthrobacter gallicola</name>
    <dbReference type="NCBI Taxonomy" id="2762225"/>
    <lineage>
        <taxon>Bacteria</taxon>
        <taxon>Bacillati</taxon>
        <taxon>Actinomycetota</taxon>
        <taxon>Actinomycetes</taxon>
        <taxon>Micrococcales</taxon>
        <taxon>Micrococcaceae</taxon>
        <taxon>Arthrobacter</taxon>
    </lineage>
</organism>
<evidence type="ECO:0000256" key="4">
    <source>
        <dbReference type="ARBA" id="ARBA00022475"/>
    </source>
</evidence>
<evidence type="ECO:0000259" key="10">
    <source>
        <dbReference type="Pfam" id="PF00999"/>
    </source>
</evidence>
<keyword evidence="5 9" id="KW-0812">Transmembrane</keyword>
<evidence type="ECO:0000313" key="11">
    <source>
        <dbReference type="EMBL" id="MBD7994417.1"/>
    </source>
</evidence>
<accession>A0ABR8UPE7</accession>
<keyword evidence="4" id="KW-1003">Cell membrane</keyword>
<gene>
    <name evidence="11" type="ORF">H9639_03815</name>
</gene>
<feature type="transmembrane region" description="Helical" evidence="9">
    <location>
        <begin position="231"/>
        <end position="257"/>
    </location>
</feature>
<sequence>MTALLLGAVVLLAYSALSGPLSRRGVTSAMAFVLAGVVLGAASGGSLGIALDSAAAEQITELALVFLLFTDAARLDLGVLRRSLGWPGRLLLIGLPLTLLLGLGAGMLLFPDLPLASVFLLSAMLCATDAALGQRVVEDPAVPGPVRQALNVESGLNDGIAVPFFLVSLDISLATLEGNVGSAVAGAITEQIGWGLVAGVVMGGAGGYLLRAARARDWFLSGWHQLFTLAVALGAFSAAGTLGGSVFIAAFVAGMAFRWSSGAGNVETTRFTAEAGSVLAAGTWMIFGSVAVLIALPHITWQVIVYAVLSLTVVRMLPVATAMIGSGARWPTLAFMGWFGPRGLASVVFGLLAFERETPYATTLLTTVVVTVGLSVFAHGLTVMPFVAAYQRWFEAHPGNPRPNPGREPDLPAR</sequence>
<keyword evidence="3" id="KW-0050">Antiport</keyword>
<evidence type="ECO:0000256" key="3">
    <source>
        <dbReference type="ARBA" id="ARBA00022449"/>
    </source>
</evidence>
<reference evidence="11 12" key="1">
    <citation type="submission" date="2020-08" db="EMBL/GenBank/DDBJ databases">
        <title>A Genomic Blueprint of the Chicken Gut Microbiome.</title>
        <authorList>
            <person name="Gilroy R."/>
            <person name="Ravi A."/>
            <person name="Getino M."/>
            <person name="Pursley I."/>
            <person name="Horton D.L."/>
            <person name="Alikhan N.-F."/>
            <person name="Baker D."/>
            <person name="Gharbi K."/>
            <person name="Hall N."/>
            <person name="Watson M."/>
            <person name="Adriaenssens E.M."/>
            <person name="Foster-Nyarko E."/>
            <person name="Jarju S."/>
            <person name="Secka A."/>
            <person name="Antonio M."/>
            <person name="Oren A."/>
            <person name="Chaudhuri R."/>
            <person name="La Ragione R.M."/>
            <person name="Hildebrand F."/>
            <person name="Pallen M.J."/>
        </authorList>
    </citation>
    <scope>NUCLEOTIDE SEQUENCE [LARGE SCALE GENOMIC DNA]</scope>
    <source>
        <strain evidence="11 12">Sa2CUA1</strain>
    </source>
</reference>
<keyword evidence="12" id="KW-1185">Reference proteome</keyword>
<feature type="transmembrane region" description="Helical" evidence="9">
    <location>
        <begin position="303"/>
        <end position="324"/>
    </location>
</feature>
<dbReference type="InterPro" id="IPR006153">
    <property type="entry name" value="Cation/H_exchanger_TM"/>
</dbReference>
<feature type="transmembrane region" description="Helical" evidence="9">
    <location>
        <begin position="192"/>
        <end position="210"/>
    </location>
</feature>
<feature type="transmembrane region" description="Helical" evidence="9">
    <location>
        <begin position="28"/>
        <end position="51"/>
    </location>
</feature>
<comment type="subcellular location">
    <subcellularLocation>
        <location evidence="1">Cell membrane</location>
        <topology evidence="1">Multi-pass membrane protein</topology>
    </subcellularLocation>
</comment>
<feature type="domain" description="Cation/H+ exchanger transmembrane" evidence="10">
    <location>
        <begin position="19"/>
        <end position="388"/>
    </location>
</feature>
<evidence type="ECO:0000256" key="8">
    <source>
        <dbReference type="ARBA" id="ARBA00023136"/>
    </source>
</evidence>
<dbReference type="Proteomes" id="UP000609874">
    <property type="component" value="Unassembled WGS sequence"/>
</dbReference>
<evidence type="ECO:0000256" key="7">
    <source>
        <dbReference type="ARBA" id="ARBA00023065"/>
    </source>
</evidence>
<feature type="transmembrane region" description="Helical" evidence="9">
    <location>
        <begin position="90"/>
        <end position="110"/>
    </location>
</feature>
<evidence type="ECO:0000256" key="5">
    <source>
        <dbReference type="ARBA" id="ARBA00022692"/>
    </source>
</evidence>
<feature type="transmembrane region" description="Helical" evidence="9">
    <location>
        <begin position="330"/>
        <end position="352"/>
    </location>
</feature>
<evidence type="ECO:0000256" key="9">
    <source>
        <dbReference type="SAM" id="Phobius"/>
    </source>
</evidence>
<dbReference type="Gene3D" id="1.20.1530.20">
    <property type="match status" value="1"/>
</dbReference>
<dbReference type="Pfam" id="PF00999">
    <property type="entry name" value="Na_H_Exchanger"/>
    <property type="match status" value="1"/>
</dbReference>
<dbReference type="RefSeq" id="WP_191806750.1">
    <property type="nucleotide sequence ID" value="NZ_JACSQD010000001.1"/>
</dbReference>
<comment type="caution">
    <text evidence="11">The sequence shown here is derived from an EMBL/GenBank/DDBJ whole genome shotgun (WGS) entry which is preliminary data.</text>
</comment>
<proteinExistence type="predicted"/>
<dbReference type="PANTHER" id="PTHR32507:SF8">
    <property type="entry name" value="CNH1P"/>
    <property type="match status" value="1"/>
</dbReference>
<feature type="transmembrane region" description="Helical" evidence="9">
    <location>
        <begin position="364"/>
        <end position="388"/>
    </location>
</feature>
<protein>
    <submittedName>
        <fullName evidence="11">Cation:proton antiporter</fullName>
    </submittedName>
</protein>
<evidence type="ECO:0000256" key="1">
    <source>
        <dbReference type="ARBA" id="ARBA00004651"/>
    </source>
</evidence>
<keyword evidence="7" id="KW-0406">Ion transport</keyword>
<keyword evidence="8 9" id="KW-0472">Membrane</keyword>
<dbReference type="InterPro" id="IPR038770">
    <property type="entry name" value="Na+/solute_symporter_sf"/>
</dbReference>